<name>A0AAP0LCF6_9MAGN</name>
<accession>A0AAP0LCF6</accession>
<dbReference type="AlphaFoldDB" id="A0AAP0LCF6"/>
<feature type="disulfide bond" evidence="1">
    <location>
        <begin position="33"/>
        <end position="238"/>
    </location>
</feature>
<organism evidence="3 4">
    <name type="scientific">Stephania yunnanensis</name>
    <dbReference type="NCBI Taxonomy" id="152371"/>
    <lineage>
        <taxon>Eukaryota</taxon>
        <taxon>Viridiplantae</taxon>
        <taxon>Streptophyta</taxon>
        <taxon>Embryophyta</taxon>
        <taxon>Tracheophyta</taxon>
        <taxon>Spermatophyta</taxon>
        <taxon>Magnoliopsida</taxon>
        <taxon>Ranunculales</taxon>
        <taxon>Menispermaceae</taxon>
        <taxon>Menispermoideae</taxon>
        <taxon>Cissampelideae</taxon>
        <taxon>Stephania</taxon>
    </lineage>
</organism>
<gene>
    <name evidence="3" type="ORF">Syun_000693</name>
</gene>
<evidence type="ECO:0000256" key="2">
    <source>
        <dbReference type="SAM" id="SignalP"/>
    </source>
</evidence>
<dbReference type="Gene3D" id="2.60.110.10">
    <property type="entry name" value="Thaumatin"/>
    <property type="match status" value="1"/>
</dbReference>
<reference evidence="3 4" key="1">
    <citation type="submission" date="2024-01" db="EMBL/GenBank/DDBJ databases">
        <title>Genome assemblies of Stephania.</title>
        <authorList>
            <person name="Yang L."/>
        </authorList>
    </citation>
    <scope>NUCLEOTIDE SEQUENCE [LARGE SCALE GENOMIC DNA]</scope>
    <source>
        <strain evidence="3">YNDBR</strain>
        <tissue evidence="3">Leaf</tissue>
    </source>
</reference>
<comment type="caution">
    <text evidence="3">The sequence shown here is derived from an EMBL/GenBank/DDBJ whole genome shotgun (WGS) entry which is preliminary data.</text>
</comment>
<dbReference type="InterPro" id="IPR037176">
    <property type="entry name" value="Osmotin/thaumatin-like_sf"/>
</dbReference>
<feature type="disulfide bond" evidence="1">
    <location>
        <begin position="91"/>
        <end position="98"/>
    </location>
</feature>
<feature type="disulfide bond" evidence="1">
    <location>
        <begin position="188"/>
        <end position="197"/>
    </location>
</feature>
<dbReference type="Proteomes" id="UP001420932">
    <property type="component" value="Unassembled WGS sequence"/>
</dbReference>
<dbReference type="Pfam" id="PF00314">
    <property type="entry name" value="Thaumatin"/>
    <property type="match status" value="1"/>
</dbReference>
<protein>
    <recommendedName>
        <fullName evidence="5">Thaumatin-like protein</fullName>
    </recommendedName>
</protein>
<feature type="disulfide bond" evidence="1">
    <location>
        <begin position="150"/>
        <end position="210"/>
    </location>
</feature>
<feature type="disulfide bond" evidence="1">
    <location>
        <begin position="158"/>
        <end position="174"/>
    </location>
</feature>
<dbReference type="PIRSF" id="PIRSF002703">
    <property type="entry name" value="Thaumatin"/>
    <property type="match status" value="1"/>
</dbReference>
<dbReference type="InterPro" id="IPR001938">
    <property type="entry name" value="Thaumatin"/>
</dbReference>
<proteinExistence type="predicted"/>
<dbReference type="PROSITE" id="PS51367">
    <property type="entry name" value="THAUMATIN_2"/>
    <property type="match status" value="1"/>
</dbReference>
<evidence type="ECO:0000313" key="4">
    <source>
        <dbReference type="Proteomes" id="UP001420932"/>
    </source>
</evidence>
<feature type="signal peptide" evidence="2">
    <location>
        <begin position="1"/>
        <end position="23"/>
    </location>
</feature>
<dbReference type="PANTHER" id="PTHR31048">
    <property type="entry name" value="OS03G0233200 PROTEIN"/>
    <property type="match status" value="1"/>
</dbReference>
<dbReference type="SMART" id="SM00205">
    <property type="entry name" value="THN"/>
    <property type="match status" value="1"/>
</dbReference>
<dbReference type="SUPFAM" id="SSF49870">
    <property type="entry name" value="Osmotin, thaumatin-like protein"/>
    <property type="match status" value="1"/>
</dbReference>
<keyword evidence="2" id="KW-0732">Signal</keyword>
<feature type="disulfide bond" evidence="1">
    <location>
        <begin position="76"/>
        <end position="86"/>
    </location>
</feature>
<feature type="disulfide bond" evidence="1">
    <location>
        <begin position="145"/>
        <end position="227"/>
    </location>
</feature>
<keyword evidence="4" id="KW-1185">Reference proteome</keyword>
<evidence type="ECO:0000256" key="1">
    <source>
        <dbReference type="PIRSR" id="PIRSR002703-1"/>
    </source>
</evidence>
<dbReference type="EMBL" id="JBBNAF010000001">
    <property type="protein sequence ID" value="KAK9168553.1"/>
    <property type="molecule type" value="Genomic_DNA"/>
</dbReference>
<dbReference type="PRINTS" id="PR00347">
    <property type="entry name" value="THAUMATIN"/>
</dbReference>
<sequence length="241" mass="25406">MAARDQLNLALLFCFALFSGAHASTVLNYDNKCPDTVWVGADPIIDEAQWEFGPGTLTIFETPDQWSGSIWFRTGCTTDAAQHFSCETGDCGTGLVECTGGPPKYPATLLNFSINQTVVTYEVSLIHGYNIPITVTPDGGSASTCPSLGCTKDLIKSCPDDVLVKNAKGVGVACKSACDAFNDPAYCCTGSFTGVACKPSKYSNGFKQACPLGHTFPEDSEPPLGSCSGADRYLITMCASA</sequence>
<feature type="chain" id="PRO_5043054215" description="Thaumatin-like protein" evidence="2">
    <location>
        <begin position="24"/>
        <end position="241"/>
    </location>
</feature>
<feature type="disulfide bond" evidence="1">
    <location>
        <begin position="178"/>
        <end position="187"/>
    </location>
</feature>
<evidence type="ECO:0008006" key="5">
    <source>
        <dbReference type="Google" id="ProtNLM"/>
    </source>
</evidence>
<keyword evidence="1" id="KW-1015">Disulfide bond</keyword>
<evidence type="ECO:0000313" key="3">
    <source>
        <dbReference type="EMBL" id="KAK9168553.1"/>
    </source>
</evidence>